<dbReference type="InterPro" id="IPR013762">
    <property type="entry name" value="Integrase-like_cat_sf"/>
</dbReference>
<organism evidence="2 3">
    <name type="scientific">Ruegeria spongiae</name>
    <dbReference type="NCBI Taxonomy" id="2942209"/>
    <lineage>
        <taxon>Bacteria</taxon>
        <taxon>Pseudomonadati</taxon>
        <taxon>Pseudomonadota</taxon>
        <taxon>Alphaproteobacteria</taxon>
        <taxon>Rhodobacterales</taxon>
        <taxon>Roseobacteraceae</taxon>
        <taxon>Ruegeria</taxon>
    </lineage>
</organism>
<dbReference type="InterPro" id="IPR024965">
    <property type="entry name" value="Putative_integrase"/>
</dbReference>
<keyword evidence="3" id="KW-1185">Reference proteome</keyword>
<comment type="caution">
    <text evidence="2">The sequence shown here is derived from an EMBL/GenBank/DDBJ whole genome shotgun (WGS) entry which is preliminary data.</text>
</comment>
<dbReference type="InterPro" id="IPR011010">
    <property type="entry name" value="DNA_brk_join_enz"/>
</dbReference>
<name>A0ABT0Q498_9RHOB</name>
<protein>
    <submittedName>
        <fullName evidence="2">VPA1269 family protein</fullName>
    </submittedName>
</protein>
<gene>
    <name evidence="2" type="ORF">M3P21_12090</name>
</gene>
<dbReference type="SUPFAM" id="SSF56349">
    <property type="entry name" value="DNA breaking-rejoining enzymes"/>
    <property type="match status" value="1"/>
</dbReference>
<dbReference type="RefSeq" id="WP_249710274.1">
    <property type="nucleotide sequence ID" value="NZ_JAMFMB010000014.1"/>
</dbReference>
<evidence type="ECO:0000313" key="3">
    <source>
        <dbReference type="Proteomes" id="UP001203880"/>
    </source>
</evidence>
<sequence length="1036" mass="117730">MTEQYKYSTLKVEVFDGVRVNTSETQVWVKEDLGRWRSLFLKWSKEGENERAETALYNANLRAGKENKQVNSSAKTRQHDLYTGWKWESIAELCELLSIKEVQAFFEAIVEEQANSKTKAALYRSNQSIRKFLDEALGKTLVLLPMTRRGQLKWHPYNPTIRRDTQLADSVDQAFSGWTDGRLNSVAASFFNYTDMKQASQLTEEFCKSYYHTPFVKALPTNRTSLYNKTLEAIASVAREQDPNYFAPALTRDAYVVKRKLTDTDFWWLTDASKGGAPEWATWQEMATQWLANVSDKKLDGKVNAITHFVSFLRENSKEILNPRLVHRQDIAEVNYSEEPNFISWLEDNVAQEPSYKTTTALHQFFAHVEKEYRYEEPDAAFLNPVHESDSQRFFSSSTNRGKSNKNPLPSEIIQMAIEVITEDDFAFPKSFKNQHIRSIYTGRGEREDVWCPVVATALLTLLTLPIRTLQACLLDSGEADEFLVDTDGELVKNRHPLAQKGREVGCLRTFPGRLGSDSFVGFFINTNKTAVKQSGELETGYEIPWCEERLIKQLHRLRDWQINNNPVPAMLARSELKDKSQRVNSTLPNQPKYTFLFRDATSATNKLLPITSAKITAFWGHVCLEVQNRLEKLGQSVQLVRWTGKKGRRAEPHPLYTLHSLRVSGITNFIEHGVPIHVISEFVSGHAQLIMTLYYTKLNPGAIRDKLDLAYENMRSVSEEDFFDKLEEMSDRFLENQSEGSPGKRTLLESEPGFWSFDIDGVCPVGRSNCSSGRLNGHSENGKPVFGAIVPDGFNCSQCRFWLTGPDFLVGQATMFNNLLYVIRERSAEREKILEKVDEQRNSGNTRKAKILGEQLKKIEDELTDKVTSLGTRLERFYASKQLKSDNKNRASSEQSSHAMLTSMSADELQIVLEETKSWELVEFAAQSFEFFPHIPVSSARFRKQLLLEQMAQRNGLKPLFLHLSDDEAQTAANKLTDLLTKSVGREALNSLMSGEQSLLELGLIGDFEIAVGDAIPTPSLLTRTISLLEVASGD</sequence>
<dbReference type="EMBL" id="JAMFMB010000014">
    <property type="protein sequence ID" value="MCL6284267.1"/>
    <property type="molecule type" value="Genomic_DNA"/>
</dbReference>
<evidence type="ECO:0000313" key="2">
    <source>
        <dbReference type="EMBL" id="MCL6284267.1"/>
    </source>
</evidence>
<proteinExistence type="predicted"/>
<accession>A0ABT0Q498</accession>
<dbReference type="Pfam" id="PF13009">
    <property type="entry name" value="Integrase_2"/>
    <property type="match status" value="1"/>
</dbReference>
<dbReference type="Gene3D" id="1.10.443.10">
    <property type="entry name" value="Intergrase catalytic core"/>
    <property type="match status" value="1"/>
</dbReference>
<evidence type="ECO:0000256" key="1">
    <source>
        <dbReference type="ARBA" id="ARBA00023172"/>
    </source>
</evidence>
<reference evidence="2" key="1">
    <citation type="submission" date="2022-05" db="EMBL/GenBank/DDBJ databases">
        <authorList>
            <person name="Park J.-S."/>
        </authorList>
    </citation>
    <scope>NUCLEOTIDE SEQUENCE</scope>
    <source>
        <strain evidence="2">2012CJ41-6</strain>
    </source>
</reference>
<dbReference type="Proteomes" id="UP001203880">
    <property type="component" value="Unassembled WGS sequence"/>
</dbReference>
<keyword evidence="1" id="KW-0233">DNA recombination</keyword>